<accession>A0ACC5P3S1</accession>
<organism evidence="1 2">
    <name type="scientific">Tunturiibacter gelidiferens</name>
    <dbReference type="NCBI Taxonomy" id="3069689"/>
    <lineage>
        <taxon>Bacteria</taxon>
        <taxon>Pseudomonadati</taxon>
        <taxon>Acidobacteriota</taxon>
        <taxon>Terriglobia</taxon>
        <taxon>Terriglobales</taxon>
        <taxon>Acidobacteriaceae</taxon>
        <taxon>Tunturiibacter</taxon>
    </lineage>
</organism>
<name>A0ACC5P3S1_9BACT</name>
<sequence length="344" mass="37105">MNSLSSNSSFAFDRPAAMDLLVALCELYPSSKAAELAAAKIGISQWQLTTGLSPYLLWAEILAKAAAKKDGLHDLIANTLAENPDSQRREFFNALLANDPKPPLNHDSVKPSKTPETLLFHDDLTLPISEVPVLIGALEKLVSLEAAICKIEVNTASYRGFGTAFRITHDLLLTNRHVLFLKGEKPEHLLVTFGYQGTSAGSVIECDPSSAKADAIVDWGIIKTKQSMDDAIPIISLRQSAVPPKGDGAFVIQRPAGDRKRVAYARNRISFVDSQVVHYTSDTQTGSSGAPVFNVHGKLIALHRAGGDPQEVIGQAPIRMNEGVRIELIVSGLEKIGVVLPDVL</sequence>
<evidence type="ECO:0000313" key="2">
    <source>
        <dbReference type="Proteomes" id="UP000569005"/>
    </source>
</evidence>
<keyword evidence="2" id="KW-1185">Reference proteome</keyword>
<comment type="caution">
    <text evidence="1">The sequence shown here is derived from an EMBL/GenBank/DDBJ whole genome shotgun (WGS) entry which is preliminary data.</text>
</comment>
<keyword evidence="1" id="KW-0645">Protease</keyword>
<evidence type="ECO:0000313" key="1">
    <source>
        <dbReference type="EMBL" id="MBB5341452.1"/>
    </source>
</evidence>
<gene>
    <name evidence="1" type="ORF">HDF13_003785</name>
</gene>
<dbReference type="Proteomes" id="UP000569005">
    <property type="component" value="Unassembled WGS sequence"/>
</dbReference>
<proteinExistence type="predicted"/>
<keyword evidence="1" id="KW-0378">Hydrolase</keyword>
<dbReference type="EMBL" id="JACHEA010000001">
    <property type="protein sequence ID" value="MBB5341452.1"/>
    <property type="molecule type" value="Genomic_DNA"/>
</dbReference>
<protein>
    <submittedName>
        <fullName evidence="1">S1-C subfamily serine protease</fullName>
    </submittedName>
</protein>
<reference evidence="1" key="1">
    <citation type="submission" date="2020-08" db="EMBL/GenBank/DDBJ databases">
        <title>Genomic Encyclopedia of Type Strains, Phase IV (KMG-V): Genome sequencing to study the core and pangenomes of soil and plant-associated prokaryotes.</title>
        <authorList>
            <person name="Whitman W."/>
        </authorList>
    </citation>
    <scope>NUCLEOTIDE SEQUENCE</scope>
    <source>
        <strain evidence="1">M8UP15</strain>
    </source>
</reference>